<feature type="domain" description="Mos1 transposase HTH" evidence="2">
    <location>
        <begin position="8"/>
        <end position="45"/>
    </location>
</feature>
<keyword evidence="4" id="KW-1185">Reference proteome</keyword>
<organism evidence="3 4">
    <name type="scientific">Eumeta variegata</name>
    <name type="common">Bagworm moth</name>
    <name type="synonym">Eumeta japonica</name>
    <dbReference type="NCBI Taxonomy" id="151549"/>
    <lineage>
        <taxon>Eukaryota</taxon>
        <taxon>Metazoa</taxon>
        <taxon>Ecdysozoa</taxon>
        <taxon>Arthropoda</taxon>
        <taxon>Hexapoda</taxon>
        <taxon>Insecta</taxon>
        <taxon>Pterygota</taxon>
        <taxon>Neoptera</taxon>
        <taxon>Endopterygota</taxon>
        <taxon>Lepidoptera</taxon>
        <taxon>Glossata</taxon>
        <taxon>Ditrysia</taxon>
        <taxon>Tineoidea</taxon>
        <taxon>Psychidae</taxon>
        <taxon>Oiketicinae</taxon>
        <taxon>Eumeta</taxon>
    </lineage>
</organism>
<dbReference type="Pfam" id="PF17906">
    <property type="entry name" value="HTH_48"/>
    <property type="match status" value="1"/>
</dbReference>
<protein>
    <recommendedName>
        <fullName evidence="2">Mos1 transposase HTH domain-containing protein</fullName>
    </recommendedName>
</protein>
<name>A0A4C1UVP2_EUMVA</name>
<reference evidence="3 4" key="1">
    <citation type="journal article" date="2019" name="Commun. Biol.">
        <title>The bagworm genome reveals a unique fibroin gene that provides high tensile strength.</title>
        <authorList>
            <person name="Kono N."/>
            <person name="Nakamura H."/>
            <person name="Ohtoshi R."/>
            <person name="Tomita M."/>
            <person name="Numata K."/>
            <person name="Arakawa K."/>
        </authorList>
    </citation>
    <scope>NUCLEOTIDE SEQUENCE [LARGE SCALE GENOMIC DNA]</scope>
</reference>
<evidence type="ECO:0000313" key="3">
    <source>
        <dbReference type="EMBL" id="GBP30359.1"/>
    </source>
</evidence>
<gene>
    <name evidence="3" type="ORF">EVAR_18158_1</name>
</gene>
<evidence type="ECO:0000256" key="1">
    <source>
        <dbReference type="SAM" id="MobiDB-lite"/>
    </source>
</evidence>
<evidence type="ECO:0000313" key="4">
    <source>
        <dbReference type="Proteomes" id="UP000299102"/>
    </source>
</evidence>
<feature type="region of interest" description="Disordered" evidence="1">
    <location>
        <begin position="113"/>
        <end position="135"/>
    </location>
</feature>
<dbReference type="InterPro" id="IPR041426">
    <property type="entry name" value="Mos1_HTH"/>
</dbReference>
<dbReference type="EMBL" id="BGZK01000232">
    <property type="protein sequence ID" value="GBP30359.1"/>
    <property type="molecule type" value="Genomic_DNA"/>
</dbReference>
<dbReference type="Proteomes" id="UP000299102">
    <property type="component" value="Unassembled WGS sequence"/>
</dbReference>
<comment type="caution">
    <text evidence="3">The sequence shown here is derived from an EMBL/GenBank/DDBJ whole genome shotgun (WGS) entry which is preliminary data.</text>
</comment>
<accession>A0A4C1UVP2</accession>
<dbReference type="Gene3D" id="1.10.10.1450">
    <property type="match status" value="1"/>
</dbReference>
<proteinExistence type="predicted"/>
<dbReference type="AlphaFoldDB" id="A0A4C1UVP2"/>
<evidence type="ECO:0000259" key="2">
    <source>
        <dbReference type="Pfam" id="PF17906"/>
    </source>
</evidence>
<sequence length="153" mass="16850">MTPLWIAKRACRETLFYSYNKKGENPTQAAKDICEVYGPNAVSEQSSPQGSARPKRLGSATKNDVVFTWVQSETSHVLPEHFPISKKSVSKLDRLAWSGRSIQTYIRHSTSLSVSIPPHKSPAGRTKSASGAGHCSRPRLSLIIALDLIYVRA</sequence>